<dbReference type="InterPro" id="IPR015000">
    <property type="entry name" value="EipB-like"/>
</dbReference>
<accession>A0ABV3R519</accession>
<keyword evidence="3" id="KW-1185">Reference proteome</keyword>
<proteinExistence type="predicted"/>
<name>A0ABV3R519_9HYPH</name>
<reference evidence="2 3" key="1">
    <citation type="submission" date="2024-06" db="EMBL/GenBank/DDBJ databases">
        <authorList>
            <person name="Tuo L."/>
        </authorList>
    </citation>
    <scope>NUCLEOTIDE SEQUENCE [LARGE SCALE GENOMIC DNA]</scope>
    <source>
        <strain evidence="2 3">ZMM04-5</strain>
    </source>
</reference>
<sequence length="272" mass="30046">MRIARLVLAAIFAAPVSAAVAMPLAQHRAVYDLRLTASSEGSGITGITGRMVYEIRGSACDGYTVRFRYVTESSTRDASQITDQQTTTFEDGEGKQFNFATKSYTDQNLDKELRGSATREPDGVKIQIDKPESKSFELHPTQFPTQHLVDLIARARNGETFYETSIFDGSEDADKAMTTTVVVGKPANTRSNDPELKALASLATEKYWPVDIAYFDEATEGGEETPDYRISFKLYENGLTRDLDMDYGDFTIHGQLVDLAVFAPDAKSTCNK</sequence>
<comment type="caution">
    <text evidence="2">The sequence shown here is derived from an EMBL/GenBank/DDBJ whole genome shotgun (WGS) entry which is preliminary data.</text>
</comment>
<keyword evidence="1" id="KW-0732">Signal</keyword>
<evidence type="ECO:0000313" key="3">
    <source>
        <dbReference type="Proteomes" id="UP001556196"/>
    </source>
</evidence>
<gene>
    <name evidence="2" type="ORF">ABUE31_20665</name>
</gene>
<dbReference type="EMBL" id="JBFOCI010000008">
    <property type="protein sequence ID" value="MEW9808411.1"/>
    <property type="molecule type" value="Genomic_DNA"/>
</dbReference>
<evidence type="ECO:0000313" key="2">
    <source>
        <dbReference type="EMBL" id="MEW9808411.1"/>
    </source>
</evidence>
<dbReference type="RefSeq" id="WP_367725644.1">
    <property type="nucleotide sequence ID" value="NZ_JBFOCI010000008.1"/>
</dbReference>
<dbReference type="Proteomes" id="UP001556196">
    <property type="component" value="Unassembled WGS sequence"/>
</dbReference>
<feature type="signal peptide" evidence="1">
    <location>
        <begin position="1"/>
        <end position="18"/>
    </location>
</feature>
<evidence type="ECO:0000256" key="1">
    <source>
        <dbReference type="SAM" id="SignalP"/>
    </source>
</evidence>
<feature type="chain" id="PRO_5045768309" evidence="1">
    <location>
        <begin position="19"/>
        <end position="272"/>
    </location>
</feature>
<protein>
    <submittedName>
        <fullName evidence="2">Cell envelope integrity EipB family protein</fullName>
    </submittedName>
</protein>
<dbReference type="Pfam" id="PF08904">
    <property type="entry name" value="EipB_like"/>
    <property type="match status" value="1"/>
</dbReference>
<organism evidence="2 3">
    <name type="scientific">Mesorhizobium marinum</name>
    <dbReference type="NCBI Taxonomy" id="3228790"/>
    <lineage>
        <taxon>Bacteria</taxon>
        <taxon>Pseudomonadati</taxon>
        <taxon>Pseudomonadota</taxon>
        <taxon>Alphaproteobacteria</taxon>
        <taxon>Hyphomicrobiales</taxon>
        <taxon>Phyllobacteriaceae</taxon>
        <taxon>Mesorhizobium</taxon>
    </lineage>
</organism>